<dbReference type="PANTHER" id="PTHR16193:SF0">
    <property type="entry name" value="TETRATRICOPEPTIDE REPEAT PROTEIN 27"/>
    <property type="match status" value="1"/>
</dbReference>
<organism evidence="6 7">
    <name type="scientific">Recurvomyces mirabilis</name>
    <dbReference type="NCBI Taxonomy" id="574656"/>
    <lineage>
        <taxon>Eukaryota</taxon>
        <taxon>Fungi</taxon>
        <taxon>Dikarya</taxon>
        <taxon>Ascomycota</taxon>
        <taxon>Pezizomycotina</taxon>
        <taxon>Dothideomycetes</taxon>
        <taxon>Dothideomycetidae</taxon>
        <taxon>Mycosphaerellales</taxon>
        <taxon>Teratosphaeriaceae</taxon>
        <taxon>Recurvomyces</taxon>
    </lineage>
</organism>
<dbReference type="SMART" id="SM00028">
    <property type="entry name" value="TPR"/>
    <property type="match status" value="2"/>
</dbReference>
<dbReference type="InterPro" id="IPR011990">
    <property type="entry name" value="TPR-like_helical_dom_sf"/>
</dbReference>
<gene>
    <name evidence="6" type="ORF">LTR78_008477</name>
</gene>
<dbReference type="InterPro" id="IPR044244">
    <property type="entry name" value="TTC27/Emw1"/>
</dbReference>
<feature type="region of interest" description="Disordered" evidence="4">
    <location>
        <begin position="665"/>
        <end position="685"/>
    </location>
</feature>
<keyword evidence="5" id="KW-1133">Transmembrane helix</keyword>
<evidence type="ECO:0000256" key="4">
    <source>
        <dbReference type="SAM" id="MobiDB-lite"/>
    </source>
</evidence>
<feature type="region of interest" description="Disordered" evidence="4">
    <location>
        <begin position="400"/>
        <end position="430"/>
    </location>
</feature>
<feature type="region of interest" description="Disordered" evidence="4">
    <location>
        <begin position="801"/>
        <end position="838"/>
    </location>
</feature>
<dbReference type="SUPFAM" id="SSF48452">
    <property type="entry name" value="TPR-like"/>
    <property type="match status" value="1"/>
</dbReference>
<dbReference type="Gene3D" id="1.25.40.10">
    <property type="entry name" value="Tetratricopeptide repeat domain"/>
    <property type="match status" value="1"/>
</dbReference>
<feature type="repeat" description="TPR" evidence="3">
    <location>
        <begin position="754"/>
        <end position="787"/>
    </location>
</feature>
<evidence type="ECO:0000313" key="7">
    <source>
        <dbReference type="Proteomes" id="UP001274830"/>
    </source>
</evidence>
<protein>
    <recommendedName>
        <fullName evidence="8">TPR-like protein</fullName>
    </recommendedName>
</protein>
<keyword evidence="2 3" id="KW-0802">TPR repeat</keyword>
<evidence type="ECO:0000256" key="1">
    <source>
        <dbReference type="ARBA" id="ARBA00022737"/>
    </source>
</evidence>
<evidence type="ECO:0000313" key="6">
    <source>
        <dbReference type="EMBL" id="KAK3671555.1"/>
    </source>
</evidence>
<dbReference type="PROSITE" id="PS50005">
    <property type="entry name" value="TPR"/>
    <property type="match status" value="1"/>
</dbReference>
<keyword evidence="7" id="KW-1185">Reference proteome</keyword>
<evidence type="ECO:0008006" key="8">
    <source>
        <dbReference type="Google" id="ProtNLM"/>
    </source>
</evidence>
<dbReference type="AlphaFoldDB" id="A0AAE0TPU0"/>
<dbReference type="InterPro" id="IPR013105">
    <property type="entry name" value="TPR_2"/>
</dbReference>
<dbReference type="Pfam" id="PF13432">
    <property type="entry name" value="TPR_16"/>
    <property type="match status" value="1"/>
</dbReference>
<comment type="caution">
    <text evidence="6">The sequence shown here is derived from an EMBL/GenBank/DDBJ whole genome shotgun (WGS) entry which is preliminary data.</text>
</comment>
<accession>A0AAE0TPU0</accession>
<evidence type="ECO:0000256" key="5">
    <source>
        <dbReference type="SAM" id="Phobius"/>
    </source>
</evidence>
<dbReference type="EMBL" id="JAUTXT010000041">
    <property type="protein sequence ID" value="KAK3671555.1"/>
    <property type="molecule type" value="Genomic_DNA"/>
</dbReference>
<keyword evidence="5" id="KW-0472">Membrane</keyword>
<dbReference type="Pfam" id="PF07719">
    <property type="entry name" value="TPR_2"/>
    <property type="match status" value="1"/>
</dbReference>
<dbReference type="InterPro" id="IPR019734">
    <property type="entry name" value="TPR_rpt"/>
</dbReference>
<dbReference type="Proteomes" id="UP001274830">
    <property type="component" value="Unassembled WGS sequence"/>
</dbReference>
<sequence length="1060" mass="118134">MSNVNEAEQLKAVMRRVHAENKGFADALQRRDSSRNFTHLPSNIGSTEHSPLLTRRNTVENVAALQPTASRQSYVPRAIEQYNQQMAEAALTRNGRGLKAKATTKVDKSNHVCWNSSYCRPASEILEEIIEPFITKLEQGQHQSLLESDHAQELFGHQRSDKTEGIRLQDFPNWSDFIFHRLGLLQADRSRPEKQYIFFCIGYAALLTFLQAAVTGPPLTFDPARLLFSQDVAAEKESIKAERQKLLASFSMDGIAAYKLTPNVELLALADIIFTCPPVLKKVEVARWAKLRVAFLQQRLLSEVSSTLQDVIYDDLGLVADAVLGDDQQRGMDKRRQAEFLLERSTIHIHHGLDKFAREDLDQAKRVRGFKYALTGLLGKRTKFQQHDISQLVVLARSAEDGERANDSNGQVVKESETASNIESQPAEVDLNDDTLLERISFSDVATTSNNAAREESLPASLQSLDAGNQPQLNPLDSTLLLSFASSITNTSPANGLTREETLPYATRVLDGGSSNWQVYTQALLVRSRIEGYKSRTVERGLLQLQALVDQVIADTAGAEAVAATGQSNGDHAATSFLPRPKEAESASVAERLRYIFQLASPSRWDLEAELATRWVSLGGLRSALEIYERLEMWAEAALCYAATEQEGKGRQMVRRQIYHATSSDGVVSEADTREDEEWQGPERSPAPLDAPRLYCILGDIDQSVEMYEKAWKVSNQRYARAQRSLGRHYMSENNALKAAEAYAKSLKANQLHNQSWFALGCAYLELSQFEKAVEAFSRCVQLDDTDAEAWSNLGAALLRSEPTEEAPDTNTTIQPPADEDNTNITDHKPTRTAQKNRQDALKALKRAATLKHDSYRIWDNVLTIAASVVPPDYPSVLAAQKRIIDLRGSIEGEKCIDIQVLGLLAQHIISTADGYDPSEPGLARMFVRFVDDNVVPLITGSAELWRMVAKLALWRNRPSSALEAEEKAWRVAVAQTGWDGDSEDKWRDVVEATVRLCDSYESLGQKERTEGMGAGELVAKDWKFKARTAVRTVMGRGKAVWEGTEAWERLVEKGQELKG</sequence>
<evidence type="ECO:0000256" key="2">
    <source>
        <dbReference type="ARBA" id="ARBA00022803"/>
    </source>
</evidence>
<proteinExistence type="predicted"/>
<feature type="transmembrane region" description="Helical" evidence="5">
    <location>
        <begin position="196"/>
        <end position="214"/>
    </location>
</feature>
<dbReference type="PANTHER" id="PTHR16193">
    <property type="entry name" value="TETRATRICOPEPTIDE REPEAT PROTEIN 27"/>
    <property type="match status" value="1"/>
</dbReference>
<keyword evidence="1" id="KW-0677">Repeat</keyword>
<evidence type="ECO:0000256" key="3">
    <source>
        <dbReference type="PROSITE-ProRule" id="PRU00339"/>
    </source>
</evidence>
<keyword evidence="5" id="KW-0812">Transmembrane</keyword>
<reference evidence="6" key="1">
    <citation type="submission" date="2023-07" db="EMBL/GenBank/DDBJ databases">
        <title>Black Yeasts Isolated from many extreme environments.</title>
        <authorList>
            <person name="Coleine C."/>
            <person name="Stajich J.E."/>
            <person name="Selbmann L."/>
        </authorList>
    </citation>
    <scope>NUCLEOTIDE SEQUENCE</scope>
    <source>
        <strain evidence="6">CCFEE 5485</strain>
    </source>
</reference>
<name>A0AAE0TPU0_9PEZI</name>